<dbReference type="KEGG" id="pkc:PKB_1300"/>
<organism evidence="9 10">
    <name type="scientific">Pseudomonas knackmussii (strain DSM 6978 / CCUG 54928 / LMG 23759 / B13)</name>
    <dbReference type="NCBI Taxonomy" id="1301098"/>
    <lineage>
        <taxon>Bacteria</taxon>
        <taxon>Pseudomonadati</taxon>
        <taxon>Pseudomonadota</taxon>
        <taxon>Gammaproteobacteria</taxon>
        <taxon>Pseudomonadales</taxon>
        <taxon>Pseudomonadaceae</taxon>
        <taxon>Pseudomonas</taxon>
    </lineage>
</organism>
<dbReference type="AlphaFoldDB" id="A0A024HC75"/>
<sequence length="82" mass="8912">MLSCALLTRDAEGPVSAIHHRMPVIMAPGQWALWLSPETPPEQIHSAIVLSRTDFEAYRVSTDVGNTTNQGTELIRPLASSA</sequence>
<keyword evidence="7" id="KW-0456">Lyase</keyword>
<reference evidence="9 10" key="1">
    <citation type="submission" date="2013-03" db="EMBL/GenBank/DDBJ databases">
        <authorList>
            <person name="Linke B."/>
        </authorList>
    </citation>
    <scope>NUCLEOTIDE SEQUENCE [LARGE SCALE GENOMIC DNA]</scope>
    <source>
        <strain evidence="9 10">B13</strain>
    </source>
</reference>
<dbReference type="STRING" id="1301098.PKB_1300"/>
<evidence type="ECO:0000313" key="10">
    <source>
        <dbReference type="Proteomes" id="UP000025241"/>
    </source>
</evidence>
<gene>
    <name evidence="9" type="ORF">PKB_1300</name>
</gene>
<evidence type="ECO:0000256" key="2">
    <source>
        <dbReference type="ARBA" id="ARBA00022670"/>
    </source>
</evidence>
<evidence type="ECO:0000256" key="6">
    <source>
        <dbReference type="ARBA" id="ARBA00023125"/>
    </source>
</evidence>
<dbReference type="EMBL" id="HG322950">
    <property type="protein sequence ID" value="CDF82665.1"/>
    <property type="molecule type" value="Genomic_DNA"/>
</dbReference>
<keyword evidence="10" id="KW-1185">Reference proteome</keyword>
<keyword evidence="5" id="KW-0190">Covalent protein-DNA linkage</keyword>
<dbReference type="Proteomes" id="UP000025241">
    <property type="component" value="Chromosome I"/>
</dbReference>
<dbReference type="InterPro" id="IPR003738">
    <property type="entry name" value="SRAP"/>
</dbReference>
<evidence type="ECO:0000256" key="3">
    <source>
        <dbReference type="ARBA" id="ARBA00022763"/>
    </source>
</evidence>
<evidence type="ECO:0000256" key="8">
    <source>
        <dbReference type="RuleBase" id="RU364100"/>
    </source>
</evidence>
<evidence type="ECO:0000256" key="5">
    <source>
        <dbReference type="ARBA" id="ARBA00023124"/>
    </source>
</evidence>
<protein>
    <recommendedName>
        <fullName evidence="8">Abasic site processing protein</fullName>
        <ecNumber evidence="8">3.4.-.-</ecNumber>
    </recommendedName>
</protein>
<dbReference type="GO" id="GO:0106300">
    <property type="term" value="P:protein-DNA covalent cross-linking repair"/>
    <property type="evidence" value="ECO:0007669"/>
    <property type="project" value="InterPro"/>
</dbReference>
<keyword evidence="6" id="KW-0238">DNA-binding</keyword>
<dbReference type="Pfam" id="PF02586">
    <property type="entry name" value="SRAP"/>
    <property type="match status" value="1"/>
</dbReference>
<reference evidence="9 10" key="2">
    <citation type="submission" date="2014-05" db="EMBL/GenBank/DDBJ databases">
        <title>Genome sequence of the 3-chlorobenzoate degrading bacterium Pseudomonas knackmussii B13 shows multiple evidence for horizontal gene transfer.</title>
        <authorList>
            <person name="Miyazaki R."/>
            <person name="Bertelli C."/>
            <person name="Falquet L."/>
            <person name="Robinson-Rechavi M."/>
            <person name="Gharib W."/>
            <person name="Roy S."/>
            <person name="Van der Meer J.R."/>
        </authorList>
    </citation>
    <scope>NUCLEOTIDE SEQUENCE [LARGE SCALE GENOMIC DNA]</scope>
    <source>
        <strain evidence="9 10">B13</strain>
    </source>
</reference>
<dbReference type="GO" id="GO:0003697">
    <property type="term" value="F:single-stranded DNA binding"/>
    <property type="evidence" value="ECO:0007669"/>
    <property type="project" value="InterPro"/>
</dbReference>
<dbReference type="GO" id="GO:0006508">
    <property type="term" value="P:proteolysis"/>
    <property type="evidence" value="ECO:0007669"/>
    <property type="project" value="UniProtKB-KW"/>
</dbReference>
<dbReference type="GO" id="GO:0016829">
    <property type="term" value="F:lyase activity"/>
    <property type="evidence" value="ECO:0007669"/>
    <property type="project" value="UniProtKB-KW"/>
</dbReference>
<name>A0A024HC75_PSEKB</name>
<dbReference type="eggNOG" id="COG2135">
    <property type="taxonomic scope" value="Bacteria"/>
</dbReference>
<dbReference type="PANTHER" id="PTHR13604">
    <property type="entry name" value="DC12-RELATED"/>
    <property type="match status" value="1"/>
</dbReference>
<evidence type="ECO:0000256" key="1">
    <source>
        <dbReference type="ARBA" id="ARBA00008136"/>
    </source>
</evidence>
<keyword evidence="3" id="KW-0227">DNA damage</keyword>
<dbReference type="Gene3D" id="3.90.1680.10">
    <property type="entry name" value="SOS response associated peptidase-like"/>
    <property type="match status" value="1"/>
</dbReference>
<keyword evidence="4 8" id="KW-0378">Hydrolase</keyword>
<dbReference type="GO" id="GO:0008233">
    <property type="term" value="F:peptidase activity"/>
    <property type="evidence" value="ECO:0007669"/>
    <property type="project" value="UniProtKB-KW"/>
</dbReference>
<evidence type="ECO:0000256" key="7">
    <source>
        <dbReference type="ARBA" id="ARBA00023239"/>
    </source>
</evidence>
<keyword evidence="2 8" id="KW-0645">Protease</keyword>
<evidence type="ECO:0000256" key="4">
    <source>
        <dbReference type="ARBA" id="ARBA00022801"/>
    </source>
</evidence>
<dbReference type="PANTHER" id="PTHR13604:SF0">
    <property type="entry name" value="ABASIC SITE PROCESSING PROTEIN HMCES"/>
    <property type="match status" value="1"/>
</dbReference>
<proteinExistence type="inferred from homology"/>
<dbReference type="HOGENOM" id="CLU_2630166_0_0_6"/>
<accession>A0A024HC75</accession>
<comment type="similarity">
    <text evidence="1 8">Belongs to the SOS response-associated peptidase family.</text>
</comment>
<dbReference type="EC" id="3.4.-.-" evidence="8"/>
<dbReference type="InterPro" id="IPR036590">
    <property type="entry name" value="SRAP-like"/>
</dbReference>
<dbReference type="SUPFAM" id="SSF143081">
    <property type="entry name" value="BB1717-like"/>
    <property type="match status" value="1"/>
</dbReference>
<evidence type="ECO:0000313" key="9">
    <source>
        <dbReference type="EMBL" id="CDF82665.1"/>
    </source>
</evidence>